<gene>
    <name evidence="6" type="ORF">ITP53_49880</name>
</gene>
<evidence type="ECO:0000259" key="5">
    <source>
        <dbReference type="PROSITE" id="PS50932"/>
    </source>
</evidence>
<dbReference type="InterPro" id="IPR000843">
    <property type="entry name" value="HTH_LacI"/>
</dbReference>
<dbReference type="Proteomes" id="UP000605361">
    <property type="component" value="Unassembled WGS sequence"/>
</dbReference>
<evidence type="ECO:0000256" key="1">
    <source>
        <dbReference type="ARBA" id="ARBA00023015"/>
    </source>
</evidence>
<dbReference type="GO" id="GO:0000976">
    <property type="term" value="F:transcription cis-regulatory region binding"/>
    <property type="evidence" value="ECO:0007669"/>
    <property type="project" value="TreeGrafter"/>
</dbReference>
<feature type="region of interest" description="Disordered" evidence="4">
    <location>
        <begin position="1"/>
        <end position="20"/>
    </location>
</feature>
<keyword evidence="2 6" id="KW-0238">DNA-binding</keyword>
<dbReference type="EMBL" id="JADOGI010000305">
    <property type="protein sequence ID" value="MBF8193658.1"/>
    <property type="molecule type" value="Genomic_DNA"/>
</dbReference>
<keyword evidence="7" id="KW-1185">Reference proteome</keyword>
<dbReference type="InterPro" id="IPR028082">
    <property type="entry name" value="Peripla_BP_I"/>
</dbReference>
<dbReference type="Gene3D" id="1.10.260.40">
    <property type="entry name" value="lambda repressor-like DNA-binding domains"/>
    <property type="match status" value="1"/>
</dbReference>
<evidence type="ECO:0000256" key="3">
    <source>
        <dbReference type="ARBA" id="ARBA00023163"/>
    </source>
</evidence>
<dbReference type="Pfam" id="PF13377">
    <property type="entry name" value="Peripla_BP_3"/>
    <property type="match status" value="1"/>
</dbReference>
<dbReference type="PANTHER" id="PTHR30146:SF109">
    <property type="entry name" value="HTH-TYPE TRANSCRIPTIONAL REGULATOR GALS"/>
    <property type="match status" value="1"/>
</dbReference>
<keyword evidence="3" id="KW-0804">Transcription</keyword>
<name>A0A931F6V0_9ACTN</name>
<dbReference type="InterPro" id="IPR046335">
    <property type="entry name" value="LacI/GalR-like_sensor"/>
</dbReference>
<dbReference type="GO" id="GO:0003700">
    <property type="term" value="F:DNA-binding transcription factor activity"/>
    <property type="evidence" value="ECO:0007669"/>
    <property type="project" value="TreeGrafter"/>
</dbReference>
<evidence type="ECO:0000313" key="7">
    <source>
        <dbReference type="Proteomes" id="UP000605361"/>
    </source>
</evidence>
<dbReference type="CDD" id="cd06267">
    <property type="entry name" value="PBP1_LacI_sugar_binding-like"/>
    <property type="match status" value="1"/>
</dbReference>
<comment type="caution">
    <text evidence="6">The sequence shown here is derived from an EMBL/GenBank/DDBJ whole genome shotgun (WGS) entry which is preliminary data.</text>
</comment>
<dbReference type="InterPro" id="IPR010982">
    <property type="entry name" value="Lambda_DNA-bd_dom_sf"/>
</dbReference>
<dbReference type="Gene3D" id="3.40.50.2300">
    <property type="match status" value="2"/>
</dbReference>
<evidence type="ECO:0000313" key="6">
    <source>
        <dbReference type="EMBL" id="MBF8193658.1"/>
    </source>
</evidence>
<dbReference type="RefSeq" id="WP_195902509.1">
    <property type="nucleotide sequence ID" value="NZ_JADOGI010000305.1"/>
</dbReference>
<feature type="domain" description="HTH lacI-type" evidence="5">
    <location>
        <begin position="23"/>
        <end position="77"/>
    </location>
</feature>
<dbReference type="PROSITE" id="PS50932">
    <property type="entry name" value="HTH_LACI_2"/>
    <property type="match status" value="1"/>
</dbReference>
<evidence type="ECO:0000256" key="4">
    <source>
        <dbReference type="SAM" id="MobiDB-lite"/>
    </source>
</evidence>
<reference evidence="6" key="1">
    <citation type="submission" date="2020-11" db="EMBL/GenBank/DDBJ databases">
        <title>Whole-genome analyses of Nonomuraea sp. K274.</title>
        <authorList>
            <person name="Veyisoglu A."/>
        </authorList>
    </citation>
    <scope>NUCLEOTIDE SEQUENCE</scope>
    <source>
        <strain evidence="6">K274</strain>
    </source>
</reference>
<sequence length="359" mass="37747">MTSAQHAPRVPPAAGRAGRRGTATLRDVAELAGVSIRTVSNVVNASVPVREPTRRRVEDAIATLGYRPNVAARRLRSGRAQAIGLAVPDVTVPYFRELADAVLAAARERGMAVVVEQTHGDLERERAAPLSPRLRHVDGVILVAVSLAEADFMAMRGPAPVVLAGASADSGVIDSVTPDEYAAGLSVARHLLATGRRRPAVILPGDTRWPPEHDGRYRGFVAGLAEVGIALPAGRVIAAEAVTPGSGADAARELRLDRPEFDALYALGDALALGALRALHTAGLSVPGDVAVVGFGDIEQSAHSNPTLTTVNPGREAIAEQSVALIAWRMESPAARQAPPRRLTVGFRLVERESTRVRG</sequence>
<dbReference type="SMART" id="SM00354">
    <property type="entry name" value="HTH_LACI"/>
    <property type="match status" value="1"/>
</dbReference>
<dbReference type="AlphaFoldDB" id="A0A931F6V0"/>
<protein>
    <submittedName>
        <fullName evidence="6">LacI family DNA-binding transcriptional regulator</fullName>
    </submittedName>
</protein>
<dbReference type="PROSITE" id="PS00356">
    <property type="entry name" value="HTH_LACI_1"/>
    <property type="match status" value="1"/>
</dbReference>
<accession>A0A931F6V0</accession>
<dbReference type="CDD" id="cd01392">
    <property type="entry name" value="HTH_LacI"/>
    <property type="match status" value="1"/>
</dbReference>
<evidence type="ECO:0000256" key="2">
    <source>
        <dbReference type="ARBA" id="ARBA00023125"/>
    </source>
</evidence>
<dbReference type="Pfam" id="PF00356">
    <property type="entry name" value="LacI"/>
    <property type="match status" value="1"/>
</dbReference>
<dbReference type="PANTHER" id="PTHR30146">
    <property type="entry name" value="LACI-RELATED TRANSCRIPTIONAL REPRESSOR"/>
    <property type="match status" value="1"/>
</dbReference>
<proteinExistence type="predicted"/>
<organism evidence="6 7">
    <name type="scientific">Nonomuraea cypriaca</name>
    <dbReference type="NCBI Taxonomy" id="1187855"/>
    <lineage>
        <taxon>Bacteria</taxon>
        <taxon>Bacillati</taxon>
        <taxon>Actinomycetota</taxon>
        <taxon>Actinomycetes</taxon>
        <taxon>Streptosporangiales</taxon>
        <taxon>Streptosporangiaceae</taxon>
        <taxon>Nonomuraea</taxon>
    </lineage>
</organism>
<dbReference type="SUPFAM" id="SSF53822">
    <property type="entry name" value="Periplasmic binding protein-like I"/>
    <property type="match status" value="1"/>
</dbReference>
<keyword evidence="1" id="KW-0805">Transcription regulation</keyword>
<dbReference type="SUPFAM" id="SSF47413">
    <property type="entry name" value="lambda repressor-like DNA-binding domains"/>
    <property type="match status" value="1"/>
</dbReference>
<dbReference type="PRINTS" id="PR00036">
    <property type="entry name" value="HTHLACI"/>
</dbReference>